<dbReference type="AlphaFoldDB" id="A0A0G0WHL2"/>
<proteinExistence type="predicted"/>
<evidence type="ECO:0000313" key="1">
    <source>
        <dbReference type="EMBL" id="KKR83825.1"/>
    </source>
</evidence>
<organism evidence="1 2">
    <name type="scientific">Candidatus Daviesbacteria bacterium GW2011_GWA2_40_9</name>
    <dbReference type="NCBI Taxonomy" id="1618424"/>
    <lineage>
        <taxon>Bacteria</taxon>
        <taxon>Candidatus Daviesiibacteriota</taxon>
    </lineage>
</organism>
<protein>
    <submittedName>
        <fullName evidence="1">Uncharacterized protein</fullName>
    </submittedName>
</protein>
<comment type="caution">
    <text evidence="1">The sequence shown here is derived from an EMBL/GenBank/DDBJ whole genome shotgun (WGS) entry which is preliminary data.</text>
</comment>
<reference evidence="1 2" key="1">
    <citation type="journal article" date="2015" name="Nature">
        <title>rRNA introns, odd ribosomes, and small enigmatic genomes across a large radiation of phyla.</title>
        <authorList>
            <person name="Brown C.T."/>
            <person name="Hug L.A."/>
            <person name="Thomas B.C."/>
            <person name="Sharon I."/>
            <person name="Castelle C.J."/>
            <person name="Singh A."/>
            <person name="Wilkins M.J."/>
            <person name="Williams K.H."/>
            <person name="Banfield J.F."/>
        </authorList>
    </citation>
    <scope>NUCLEOTIDE SEQUENCE [LARGE SCALE GENOMIC DNA]</scope>
</reference>
<dbReference type="Proteomes" id="UP000034601">
    <property type="component" value="Unassembled WGS sequence"/>
</dbReference>
<sequence length="57" mass="6110">MTLFNTRVTIKLIKTIEPVAMDAKDKTMVRGSLPVFGKTAAPPAKATEAPKICPVVL</sequence>
<dbReference type="EMBL" id="LCAB01000001">
    <property type="protein sequence ID" value="KKR83825.1"/>
    <property type="molecule type" value="Genomic_DNA"/>
</dbReference>
<evidence type="ECO:0000313" key="2">
    <source>
        <dbReference type="Proteomes" id="UP000034601"/>
    </source>
</evidence>
<gene>
    <name evidence="1" type="ORF">UU29_C0001G0045</name>
</gene>
<accession>A0A0G0WHL2</accession>
<name>A0A0G0WHL2_9BACT</name>